<feature type="chain" id="PRO_5038596017" evidence="3">
    <location>
        <begin position="25"/>
        <end position="436"/>
    </location>
</feature>
<feature type="region of interest" description="Disordered" evidence="2">
    <location>
        <begin position="48"/>
        <end position="69"/>
    </location>
</feature>
<dbReference type="OrthoDB" id="4318513at2"/>
<accession>A0A124I6S9</accession>
<dbReference type="STRING" id="661399.AQJ67_37460"/>
<gene>
    <name evidence="4" type="ORF">AQJ67_37460</name>
</gene>
<protein>
    <submittedName>
        <fullName evidence="4">Histidine kinase</fullName>
    </submittedName>
</protein>
<reference evidence="4 5" key="1">
    <citation type="submission" date="2015-10" db="EMBL/GenBank/DDBJ databases">
        <title>Draft genome sequence of Streptomyces caeruleatus NRRL B-24802, type strain for the species Streptomyces caeruleatus.</title>
        <authorList>
            <person name="Ruckert C."/>
            <person name="Winkler A."/>
            <person name="Kalinowski J."/>
            <person name="Kampfer P."/>
            <person name="Glaeser S."/>
        </authorList>
    </citation>
    <scope>NUCLEOTIDE SEQUENCE [LARGE SCALE GENOMIC DNA]</scope>
    <source>
        <strain evidence="4 5">NRRL B-24802</strain>
    </source>
</reference>
<feature type="compositionally biased region" description="Basic and acidic residues" evidence="2">
    <location>
        <begin position="60"/>
        <end position="69"/>
    </location>
</feature>
<dbReference type="GO" id="GO:0016301">
    <property type="term" value="F:kinase activity"/>
    <property type="evidence" value="ECO:0007669"/>
    <property type="project" value="UniProtKB-KW"/>
</dbReference>
<evidence type="ECO:0000256" key="3">
    <source>
        <dbReference type="SAM" id="SignalP"/>
    </source>
</evidence>
<dbReference type="Proteomes" id="UP000053429">
    <property type="component" value="Unassembled WGS sequence"/>
</dbReference>
<dbReference type="EMBL" id="LMWY01000052">
    <property type="protein sequence ID" value="KUN94051.1"/>
    <property type="molecule type" value="Genomic_DNA"/>
</dbReference>
<name>A0A124I6S9_9ACTN</name>
<evidence type="ECO:0000313" key="4">
    <source>
        <dbReference type="EMBL" id="KUN94051.1"/>
    </source>
</evidence>
<feature type="region of interest" description="Disordered" evidence="2">
    <location>
        <begin position="217"/>
        <end position="251"/>
    </location>
</feature>
<organism evidence="4 5">
    <name type="scientific">Streptomyces caeruleatus</name>
    <dbReference type="NCBI Taxonomy" id="661399"/>
    <lineage>
        <taxon>Bacteria</taxon>
        <taxon>Bacillati</taxon>
        <taxon>Actinomycetota</taxon>
        <taxon>Actinomycetes</taxon>
        <taxon>Kitasatosporales</taxon>
        <taxon>Streptomycetaceae</taxon>
        <taxon>Streptomyces</taxon>
    </lineage>
</organism>
<sequence length="436" mass="44664">MRARRSGKCTAALTSALGLALAVAACGPKQHDDAQSARHTPVHVADAPAQLPVPHGKGSKTPDDFNGDGHRDLVLNDLVKAQAHADDAGIGIVYGGERGLTPGARQLLSPRRQAAPTKGRLPAVFDAEATCDLDGDGFTDLVVSTDPPFDGQGQPPVPLQILYGSPSGLTGKAVKLTIPARARVGNDWPDQPVCGDFDGDDAQDLVVHASGGQLSFLRGPFTRKGSPRTAPAPIQSPGNAPTGPAADVDDDGYDDLIVRTAEGTGKSAVVLGGPTGPTRTGATLPAGIDVALGTFGKGRAALDAAIGTMGETSLRYDLPAATTRGTLTTPGSVLDAADFDGDGLSELVTSGSQLRVLHGRTTGLTTTGMVTVRPPAQGTTRVVTVGDFDGDGRADLVVRTYVGETKDTVAVYPGMKKGLVAAEPSVRFSSSEFLVR</sequence>
<keyword evidence="4" id="KW-0418">Kinase</keyword>
<dbReference type="PANTHER" id="PTHR46580:SF2">
    <property type="entry name" value="MAM DOMAIN-CONTAINING PROTEIN"/>
    <property type="match status" value="1"/>
</dbReference>
<dbReference type="PANTHER" id="PTHR46580">
    <property type="entry name" value="SENSOR KINASE-RELATED"/>
    <property type="match status" value="1"/>
</dbReference>
<evidence type="ECO:0000256" key="2">
    <source>
        <dbReference type="SAM" id="MobiDB-lite"/>
    </source>
</evidence>
<keyword evidence="1 3" id="KW-0732">Signal</keyword>
<dbReference type="PROSITE" id="PS51257">
    <property type="entry name" value="PROKAR_LIPOPROTEIN"/>
    <property type="match status" value="1"/>
</dbReference>
<dbReference type="Gene3D" id="2.130.10.130">
    <property type="entry name" value="Integrin alpha, N-terminal"/>
    <property type="match status" value="2"/>
</dbReference>
<keyword evidence="4" id="KW-0808">Transferase</keyword>
<dbReference type="SUPFAM" id="SSF69318">
    <property type="entry name" value="Integrin alpha N-terminal domain"/>
    <property type="match status" value="1"/>
</dbReference>
<feature type="signal peptide" evidence="3">
    <location>
        <begin position="1"/>
        <end position="24"/>
    </location>
</feature>
<proteinExistence type="predicted"/>
<dbReference type="AlphaFoldDB" id="A0A124I6S9"/>
<comment type="caution">
    <text evidence="4">The sequence shown here is derived from an EMBL/GenBank/DDBJ whole genome shotgun (WGS) entry which is preliminary data.</text>
</comment>
<evidence type="ECO:0000256" key="1">
    <source>
        <dbReference type="ARBA" id="ARBA00022729"/>
    </source>
</evidence>
<dbReference type="Pfam" id="PF13517">
    <property type="entry name" value="FG-GAP_3"/>
    <property type="match status" value="1"/>
</dbReference>
<dbReference type="InterPro" id="IPR013517">
    <property type="entry name" value="FG-GAP"/>
</dbReference>
<keyword evidence="5" id="KW-1185">Reference proteome</keyword>
<evidence type="ECO:0000313" key="5">
    <source>
        <dbReference type="Proteomes" id="UP000053429"/>
    </source>
</evidence>
<dbReference type="RefSeq" id="WP_062723949.1">
    <property type="nucleotide sequence ID" value="NZ_KQ948940.1"/>
</dbReference>
<dbReference type="InterPro" id="IPR028994">
    <property type="entry name" value="Integrin_alpha_N"/>
</dbReference>